<feature type="transmembrane region" description="Helical" evidence="1">
    <location>
        <begin position="6"/>
        <end position="35"/>
    </location>
</feature>
<feature type="transmembrane region" description="Helical" evidence="1">
    <location>
        <begin position="42"/>
        <end position="67"/>
    </location>
</feature>
<keyword evidence="1" id="KW-1133">Transmembrane helix</keyword>
<reference evidence="2 3" key="1">
    <citation type="journal article" date="2019" name="Int. J. Syst. Evol. Microbiol.">
        <title>The Global Catalogue of Microorganisms (GCM) 10K type strain sequencing project: providing services to taxonomists for standard genome sequencing and annotation.</title>
        <authorList>
            <consortium name="The Broad Institute Genomics Platform"/>
            <consortium name="The Broad Institute Genome Sequencing Center for Infectious Disease"/>
            <person name="Wu L."/>
            <person name="Ma J."/>
        </authorList>
    </citation>
    <scope>NUCLEOTIDE SEQUENCE [LARGE SCALE GENOMIC DNA]</scope>
    <source>
        <strain evidence="2 3">JCM 15672</strain>
    </source>
</reference>
<gene>
    <name evidence="2" type="ORF">GCM10009819_32020</name>
</gene>
<protein>
    <recommendedName>
        <fullName evidence="4">DUF4190 domain-containing protein</fullName>
    </recommendedName>
</protein>
<dbReference type="Proteomes" id="UP001501196">
    <property type="component" value="Unassembled WGS sequence"/>
</dbReference>
<keyword evidence="1" id="KW-0812">Transmembrane</keyword>
<sequence length="256" mass="26637">MLGGVALLLAVIPILNMLGVLVGLVGIVLGVVALLRRGRAKVTAIIGVPLSVVALALSVLLVATYAAPFTGWVEAIRDAGGSTYIVGPEPLVFEPDSSVPADGGLGLSPEDPAPLGSTVQYDTDPRDSMHQGWEVSLGTPNLDATAEVEAAYPFSDLEPGEQYASVPVTFTNLGSLRATPAVQMTFEYVTPGLQVVEKPWINMPDTIEAIGGLEPGESGTGNVIIPIPSTDADHGLWSVRFYLNSQPVYFGTPSAG</sequence>
<comment type="caution">
    <text evidence="2">The sequence shown here is derived from an EMBL/GenBank/DDBJ whole genome shotgun (WGS) entry which is preliminary data.</text>
</comment>
<dbReference type="EMBL" id="BAAAPW010000005">
    <property type="protein sequence ID" value="GAA2043050.1"/>
    <property type="molecule type" value="Genomic_DNA"/>
</dbReference>
<evidence type="ECO:0000256" key="1">
    <source>
        <dbReference type="SAM" id="Phobius"/>
    </source>
</evidence>
<proteinExistence type="predicted"/>
<organism evidence="2 3">
    <name type="scientific">Agromyces tropicus</name>
    <dbReference type="NCBI Taxonomy" id="555371"/>
    <lineage>
        <taxon>Bacteria</taxon>
        <taxon>Bacillati</taxon>
        <taxon>Actinomycetota</taxon>
        <taxon>Actinomycetes</taxon>
        <taxon>Micrococcales</taxon>
        <taxon>Microbacteriaceae</taxon>
        <taxon>Agromyces</taxon>
    </lineage>
</organism>
<evidence type="ECO:0000313" key="2">
    <source>
        <dbReference type="EMBL" id="GAA2043050.1"/>
    </source>
</evidence>
<name>A0ABN2UTB5_9MICO</name>
<accession>A0ABN2UTB5</accession>
<keyword evidence="3" id="KW-1185">Reference proteome</keyword>
<evidence type="ECO:0000313" key="3">
    <source>
        <dbReference type="Proteomes" id="UP001501196"/>
    </source>
</evidence>
<evidence type="ECO:0008006" key="4">
    <source>
        <dbReference type="Google" id="ProtNLM"/>
    </source>
</evidence>
<keyword evidence="1" id="KW-0472">Membrane</keyword>